<dbReference type="EC" id="3.1.4.46" evidence="8"/>
<evidence type="ECO:0000256" key="4">
    <source>
        <dbReference type="PROSITE-ProRule" id="PRU00023"/>
    </source>
</evidence>
<dbReference type="PANTHER" id="PTHR22958:SF1">
    <property type="entry name" value="GLYCEROPHOSPHOCHOLINE PHOSPHODIESTERASE GPCPD1"/>
    <property type="match status" value="1"/>
</dbReference>
<organism evidence="8 9">
    <name type="scientific">Discina gigas</name>
    <dbReference type="NCBI Taxonomy" id="1032678"/>
    <lineage>
        <taxon>Eukaryota</taxon>
        <taxon>Fungi</taxon>
        <taxon>Dikarya</taxon>
        <taxon>Ascomycota</taxon>
        <taxon>Pezizomycotina</taxon>
        <taxon>Pezizomycetes</taxon>
        <taxon>Pezizales</taxon>
        <taxon>Discinaceae</taxon>
        <taxon>Discina</taxon>
    </lineage>
</organism>
<dbReference type="PROSITE" id="PS51382">
    <property type="entry name" value="SPX"/>
    <property type="match status" value="1"/>
</dbReference>
<feature type="repeat" description="ANK" evidence="4">
    <location>
        <begin position="484"/>
        <end position="516"/>
    </location>
</feature>
<feature type="region of interest" description="Disordered" evidence="5">
    <location>
        <begin position="917"/>
        <end position="974"/>
    </location>
</feature>
<feature type="domain" description="GP-PDE" evidence="7">
    <location>
        <begin position="837"/>
        <end position="1175"/>
    </location>
</feature>
<feature type="compositionally biased region" description="Basic and acidic residues" evidence="5">
    <location>
        <begin position="964"/>
        <end position="973"/>
    </location>
</feature>
<proteinExistence type="predicted"/>
<keyword evidence="2 8" id="KW-0378">Hydrolase</keyword>
<dbReference type="PROSITE" id="PS50088">
    <property type="entry name" value="ANK_REPEAT"/>
    <property type="match status" value="3"/>
</dbReference>
<dbReference type="SMART" id="SM00248">
    <property type="entry name" value="ANK"/>
    <property type="match status" value="7"/>
</dbReference>
<reference evidence="8 9" key="1">
    <citation type="submission" date="2024-02" db="EMBL/GenBank/DDBJ databases">
        <title>Discinaceae phylogenomics.</title>
        <authorList>
            <person name="Dirks A.C."/>
            <person name="James T.Y."/>
        </authorList>
    </citation>
    <scope>NUCLEOTIDE SEQUENCE [LARGE SCALE GENOMIC DNA]</scope>
    <source>
        <strain evidence="8 9">ACD0624</strain>
    </source>
</reference>
<dbReference type="PROSITE" id="PS50297">
    <property type="entry name" value="ANK_REP_REGION"/>
    <property type="match status" value="3"/>
</dbReference>
<feature type="compositionally biased region" description="Low complexity" evidence="5">
    <location>
        <begin position="934"/>
        <end position="946"/>
    </location>
</feature>
<dbReference type="GO" id="GO:0008889">
    <property type="term" value="F:glycerophosphodiester phosphodiesterase activity"/>
    <property type="evidence" value="ECO:0007669"/>
    <property type="project" value="UniProtKB-EC"/>
</dbReference>
<evidence type="ECO:0000259" key="6">
    <source>
        <dbReference type="PROSITE" id="PS51382"/>
    </source>
</evidence>
<dbReference type="SUPFAM" id="SSF51695">
    <property type="entry name" value="PLC-like phosphodiesterases"/>
    <property type="match status" value="1"/>
</dbReference>
<evidence type="ECO:0000256" key="3">
    <source>
        <dbReference type="ARBA" id="ARBA00023043"/>
    </source>
</evidence>
<dbReference type="Proteomes" id="UP001447188">
    <property type="component" value="Unassembled WGS sequence"/>
</dbReference>
<keyword evidence="1" id="KW-0677">Repeat</keyword>
<sequence length="1214" mass="133478">MKFGKSNQVPEWSSNYIEYKGLKKQIKLVILQRNNTGETDLIPFFFDLDRNLETVDSFFNKRLAEFQRRLKLLQGRYGDHFDWISSENGSVKSDDSGESALDRFGMDEDEMAELLGALLELRSGLRKLQWYGEVNRRGFVKILKKVDKVTGVCAQRRYLDSKVNIKAFASATEAIMAMQTVNIWLSKVGGTDSAEYDSRSSTDSSVRPGLRRFASGGAGVPLEMVDKVDLCIRQDNYAVLSDFITSEYVTQKFLLSLLQRAISNKALTCIDVLLGRIDTLREEDDINERNVIDRLVISIGRSKSLITPTTPPLSSMTVPAGTEASLLQIPASNPLLFITPAESPISLPPTSLNTTELDGTLSLSAHDDSVKLLEYLLSKLRPHQRPALEARDSYGRMALHYAAQYGFVVICQVVIKYMRQWGQFDVSDGIDSPKWQDSDGLAPLHLAVMGAHPKTTKILLQAESWDGGLGSDDKIVSARKTVSKSSAALALAAKANATIIVKLLIEAGVDINYQDENGETALHHAARLGHVQCVRALLEGSDTQETDVELAEKTYGWTPLFVAAVEGKTEVVEVLLEGGSEVDKFDISGWTATEHAALRGHLDISRILVARNADVPELISGSGTPSPPSSPDNHTPVTTPYGPFGRGGSTITSNPQSVKSFGHRYLKKRETMVLVRLGSTDNRKNISAVKLDQIPLSEAHSTQLDTALSLVVSAQNATGEPSIIDLPVHSNTATDDPICFETKDISKMKLMFDLVPTYAGAKDRIIGRAVAILSSIKPNVGKNKVSLQGDIQVPILAVNTLEVIGCVNFEFLVVTPFEHQNMGVTKKQTYWKSLTLPRVIGHRGLGKNTTRTSLQLGENTLLSFIAAANLGAEYIEFDVQLTKDHVPVIYHDFLVGETGIDAPVHALTLNQFLSISEQQTPRHSRTGSPERFWSSSGSSTSSFEGSQAPTQTLRRTRSMSLNEPDDRHVDSHGRMKHTRAYKLKGFKANFRGTSIQAPFTTLEETFKKLPSTVGFNMELKYPMLQESEEEEMETFGIEMNHWVDTVLKVVYDHGKGRDLIFSSFNPDICLLLSLKQPSIPILFLTEGGTRTMADTRASSLQEAVRFASRWNLLGIVSSAEPLVICPRLIKVVKESGLVCVTYGTLNNDPGNVKVQMDQGVDAVIVDSVLAIRKGLTAAGTGYTTPGTTTPRVKKVNEIVEEVFTTPIIDVFPVV</sequence>
<dbReference type="PROSITE" id="PS51704">
    <property type="entry name" value="GP_PDE"/>
    <property type="match status" value="1"/>
</dbReference>
<dbReference type="InterPro" id="IPR036770">
    <property type="entry name" value="Ankyrin_rpt-contain_sf"/>
</dbReference>
<evidence type="ECO:0000256" key="1">
    <source>
        <dbReference type="ARBA" id="ARBA00022737"/>
    </source>
</evidence>
<dbReference type="EMBL" id="JBBBZM010000023">
    <property type="protein sequence ID" value="KAL0638340.1"/>
    <property type="molecule type" value="Genomic_DNA"/>
</dbReference>
<protein>
    <submittedName>
        <fullName evidence="8">Glycerophosphocholine phosphodiesterase</fullName>
        <ecNumber evidence="8">3.1.4.46</ecNumber>
    </submittedName>
</protein>
<feature type="domain" description="SPX" evidence="6">
    <location>
        <begin position="1"/>
        <end position="160"/>
    </location>
</feature>
<dbReference type="InterPro" id="IPR004331">
    <property type="entry name" value="SPX_dom"/>
</dbReference>
<evidence type="ECO:0000313" key="8">
    <source>
        <dbReference type="EMBL" id="KAL0638340.1"/>
    </source>
</evidence>
<evidence type="ECO:0000313" key="9">
    <source>
        <dbReference type="Proteomes" id="UP001447188"/>
    </source>
</evidence>
<dbReference type="Pfam" id="PF03009">
    <property type="entry name" value="GDPD"/>
    <property type="match status" value="1"/>
</dbReference>
<dbReference type="Gene3D" id="3.20.20.190">
    <property type="entry name" value="Phosphatidylinositol (PI) phosphodiesterase"/>
    <property type="match status" value="1"/>
</dbReference>
<feature type="repeat" description="ANK" evidence="4">
    <location>
        <begin position="517"/>
        <end position="539"/>
    </location>
</feature>
<dbReference type="Pfam" id="PF25329">
    <property type="entry name" value="C2_GDE1"/>
    <property type="match status" value="1"/>
</dbReference>
<feature type="repeat" description="ANK" evidence="4">
    <location>
        <begin position="555"/>
        <end position="587"/>
    </location>
</feature>
<evidence type="ECO:0000256" key="5">
    <source>
        <dbReference type="SAM" id="MobiDB-lite"/>
    </source>
</evidence>
<feature type="compositionally biased region" description="Polar residues" evidence="5">
    <location>
        <begin position="947"/>
        <end position="961"/>
    </location>
</feature>
<comment type="caution">
    <text evidence="8">The sequence shown here is derived from an EMBL/GenBank/DDBJ whole genome shotgun (WGS) entry which is preliminary data.</text>
</comment>
<dbReference type="InterPro" id="IPR002110">
    <property type="entry name" value="Ankyrin_rpt"/>
</dbReference>
<accession>A0ABR3GR10</accession>
<evidence type="ECO:0000259" key="7">
    <source>
        <dbReference type="PROSITE" id="PS51704"/>
    </source>
</evidence>
<dbReference type="SUPFAM" id="SSF48403">
    <property type="entry name" value="Ankyrin repeat"/>
    <property type="match status" value="1"/>
</dbReference>
<dbReference type="InterPro" id="IPR030395">
    <property type="entry name" value="GP_PDE_dom"/>
</dbReference>
<name>A0ABR3GR10_9PEZI</name>
<keyword evidence="9" id="KW-1185">Reference proteome</keyword>
<evidence type="ECO:0000256" key="2">
    <source>
        <dbReference type="ARBA" id="ARBA00022801"/>
    </source>
</evidence>
<feature type="region of interest" description="Disordered" evidence="5">
    <location>
        <begin position="618"/>
        <end position="656"/>
    </location>
</feature>
<dbReference type="Pfam" id="PF12796">
    <property type="entry name" value="Ank_2"/>
    <property type="match status" value="3"/>
</dbReference>
<dbReference type="Pfam" id="PF03105">
    <property type="entry name" value="SPX"/>
    <property type="match status" value="2"/>
</dbReference>
<dbReference type="InterPro" id="IPR051578">
    <property type="entry name" value="GDPD"/>
</dbReference>
<dbReference type="CDD" id="cd14484">
    <property type="entry name" value="SPX_GDE1_like"/>
    <property type="match status" value="1"/>
</dbReference>
<dbReference type="InterPro" id="IPR017946">
    <property type="entry name" value="PLC-like_Pdiesterase_TIM-brl"/>
</dbReference>
<dbReference type="Gene3D" id="1.25.40.20">
    <property type="entry name" value="Ankyrin repeat-containing domain"/>
    <property type="match status" value="2"/>
</dbReference>
<gene>
    <name evidence="8" type="primary">GDE1_2</name>
    <name evidence="8" type="ORF">Q9L58_002645</name>
</gene>
<dbReference type="PANTHER" id="PTHR22958">
    <property type="entry name" value="GLYCEROPHOSPHORYL DIESTER PHOSPHODIESTERASE"/>
    <property type="match status" value="1"/>
</dbReference>
<keyword evidence="3 4" id="KW-0040">ANK repeat</keyword>
<dbReference type="InterPro" id="IPR057506">
    <property type="entry name" value="C2_GPCPD1"/>
</dbReference>